<dbReference type="PANTHER" id="PTHR43211">
    <property type="entry name" value="FUMARYLACETOACETATE HYDROLASE"/>
    <property type="match status" value="1"/>
</dbReference>
<dbReference type="GO" id="GO:0003824">
    <property type="term" value="F:catalytic activity"/>
    <property type="evidence" value="ECO:0007669"/>
    <property type="project" value="InterPro"/>
</dbReference>
<dbReference type="Gene3D" id="3.90.850.10">
    <property type="entry name" value="Fumarylacetoacetase-like, C-terminal domain"/>
    <property type="match status" value="1"/>
</dbReference>
<dbReference type="PATRIC" id="fig|218284.4.peg.2240"/>
<evidence type="ECO:0000256" key="1">
    <source>
        <dbReference type="SAM" id="MobiDB-lite"/>
    </source>
</evidence>
<dbReference type="InterPro" id="IPR011234">
    <property type="entry name" value="Fumarylacetoacetase-like_C"/>
</dbReference>
<dbReference type="Proteomes" id="UP000050398">
    <property type="component" value="Unassembled WGS sequence"/>
</dbReference>
<dbReference type="RefSeq" id="WP_060671505.1">
    <property type="nucleotide sequence ID" value="NZ_LIXZ01000003.1"/>
</dbReference>
<reference evidence="3 4" key="1">
    <citation type="submission" date="2015-08" db="EMBL/GenBank/DDBJ databases">
        <title>Draft Genome Sequence of Bacillus vietnamensis UCD-SED5.</title>
        <authorList>
            <person name="Lee R.D."/>
            <person name="Jospin G."/>
            <person name="Lang J.M."/>
            <person name="Coil D.A."/>
            <person name="Eisen J.A."/>
        </authorList>
    </citation>
    <scope>NUCLEOTIDE SEQUENCE [LARGE SCALE GENOMIC DNA]</scope>
    <source>
        <strain evidence="3 4">UCD-SED5</strain>
    </source>
</reference>
<comment type="caution">
    <text evidence="3">The sequence shown here is derived from an EMBL/GenBank/DDBJ whole genome shotgun (WGS) entry which is preliminary data.</text>
</comment>
<gene>
    <name evidence="3" type="ORF">AM506_05605</name>
</gene>
<feature type="compositionally biased region" description="Polar residues" evidence="1">
    <location>
        <begin position="313"/>
        <end position="327"/>
    </location>
</feature>
<dbReference type="PANTHER" id="PTHR43211:SF1">
    <property type="entry name" value="BLL6422 PROTEIN"/>
    <property type="match status" value="1"/>
</dbReference>
<dbReference type="OrthoDB" id="9805307at2"/>
<organism evidence="3 4">
    <name type="scientific">Rossellomorea vietnamensis</name>
    <dbReference type="NCBI Taxonomy" id="218284"/>
    <lineage>
        <taxon>Bacteria</taxon>
        <taxon>Bacillati</taxon>
        <taxon>Bacillota</taxon>
        <taxon>Bacilli</taxon>
        <taxon>Bacillales</taxon>
        <taxon>Bacillaceae</taxon>
        <taxon>Rossellomorea</taxon>
    </lineage>
</organism>
<evidence type="ECO:0000313" key="4">
    <source>
        <dbReference type="Proteomes" id="UP000050398"/>
    </source>
</evidence>
<proteinExistence type="predicted"/>
<accession>A0A0P6W4N1</accession>
<feature type="domain" description="Fumarylacetoacetase-like C-terminal" evidence="2">
    <location>
        <begin position="82"/>
        <end position="302"/>
    </location>
</feature>
<name>A0A0P6W4N1_9BACI</name>
<sequence length="327" mass="36463">MKLVSFIKEGEVRAGIVQDDLVVDIHAVSGGSLPEDMVSIIDLGDEGLKRMKELGAFSEGDEGVYPLRDVTLKAPIPRPVSIRDFYAFEEHVKTARKRRGLDVVPEWYDFPVFYFTNHLAVKGPLDHIERPAGCEWLDYELEIACVIGKEGRNISSDHAEDFIYGYMIMNDWSARDIQKHEMKVGLGPAKGKDFATSFGPCLVTKDEMDTYRSGDRLDLPMTAKVNGKLLSQGNYQDIHYTFGDMIERASKDVTLYPGEVIGSGTVGTGCILELGPEKHPWLKPGDVVELEIKGLGVLKNTIAERREEEDHVLSTNGEHTSQTSHHV</sequence>
<protein>
    <submittedName>
        <fullName evidence="3">Fumarylacetoacetase</fullName>
    </submittedName>
</protein>
<feature type="region of interest" description="Disordered" evidence="1">
    <location>
        <begin position="306"/>
        <end position="327"/>
    </location>
</feature>
<dbReference type="AlphaFoldDB" id="A0A0P6W4N1"/>
<dbReference type="InterPro" id="IPR036663">
    <property type="entry name" value="Fumarylacetoacetase_C_sf"/>
</dbReference>
<evidence type="ECO:0000259" key="2">
    <source>
        <dbReference type="Pfam" id="PF01557"/>
    </source>
</evidence>
<evidence type="ECO:0000313" key="3">
    <source>
        <dbReference type="EMBL" id="KPL60593.1"/>
    </source>
</evidence>
<dbReference type="EMBL" id="LIXZ01000003">
    <property type="protein sequence ID" value="KPL60593.1"/>
    <property type="molecule type" value="Genomic_DNA"/>
</dbReference>
<dbReference type="SUPFAM" id="SSF56529">
    <property type="entry name" value="FAH"/>
    <property type="match status" value="1"/>
</dbReference>
<dbReference type="Pfam" id="PF01557">
    <property type="entry name" value="FAA_hydrolase"/>
    <property type="match status" value="1"/>
</dbReference>